<feature type="binding site" evidence="2">
    <location>
        <position position="70"/>
    </location>
    <ligand>
        <name>Zn(2+)</name>
        <dbReference type="ChEBI" id="CHEBI:29105"/>
    </ligand>
</feature>
<gene>
    <name evidence="2" type="primary">rbpA</name>
    <name evidence="3" type="ORF">SAMN04489742_4231</name>
</gene>
<protein>
    <recommendedName>
        <fullName evidence="2">RNA polymerase-binding protein RbpA</fullName>
    </recommendedName>
</protein>
<dbReference type="InterPro" id="IPR038638">
    <property type="entry name" value="RbpA_sf"/>
</dbReference>
<accession>A0A1H1GQ20</accession>
<evidence type="ECO:0000313" key="4">
    <source>
        <dbReference type="Proteomes" id="UP000181917"/>
    </source>
</evidence>
<evidence type="ECO:0000313" key="3">
    <source>
        <dbReference type="EMBL" id="SDR15304.1"/>
    </source>
</evidence>
<proteinExistence type="inferred from homology"/>
<dbReference type="EMBL" id="FNKH01000002">
    <property type="protein sequence ID" value="SDR15304.1"/>
    <property type="molecule type" value="Genomic_DNA"/>
</dbReference>
<keyword evidence="2" id="KW-0862">Zinc</keyword>
<dbReference type="HAMAP" id="MF_01483">
    <property type="entry name" value="RbpA"/>
    <property type="match status" value="1"/>
</dbReference>
<evidence type="ECO:0000256" key="1">
    <source>
        <dbReference type="ARBA" id="ARBA00022723"/>
    </source>
</evidence>
<feature type="binding site" evidence="2">
    <location>
        <position position="47"/>
    </location>
    <ligand>
        <name>Zn(2+)</name>
        <dbReference type="ChEBI" id="CHEBI:29105"/>
    </ligand>
</feature>
<comment type="similarity">
    <text evidence="2">Belongs to the RNA polymerase-binding protein RbpA family.</text>
</comment>
<keyword evidence="2" id="KW-0804">Transcription</keyword>
<dbReference type="KEGG" id="acry:AC20117_18220"/>
<dbReference type="InterPro" id="IPR018527">
    <property type="entry name" value="Rubredoxin_Fe_BS"/>
</dbReference>
<feature type="binding site" evidence="2">
    <location>
        <position position="43"/>
    </location>
    <ligand>
        <name>Zn(2+)</name>
        <dbReference type="ChEBI" id="CHEBI:29105"/>
    </ligand>
</feature>
<comment type="function">
    <text evidence="2">Binds to RNA polymerase (RNAP), stimulating transcription from principal, but not alternative sigma factor promoters.</text>
</comment>
<dbReference type="Gene3D" id="2.20.28.270">
    <property type="entry name" value="RNA polymerase-binding protein A"/>
    <property type="match status" value="1"/>
</dbReference>
<comment type="cofactor">
    <cofactor evidence="2">
        <name>Zn(2+)</name>
        <dbReference type="ChEBI" id="CHEBI:29105"/>
    </cofactor>
    <text evidence="2">Bind 1 Zn(2+) per subunit.</text>
</comment>
<keyword evidence="2" id="KW-0805">Transcription regulation</keyword>
<name>A0A1H1GQ20_9MICC</name>
<dbReference type="PROSITE" id="PS00202">
    <property type="entry name" value="RUBREDOXIN"/>
    <property type="match status" value="1"/>
</dbReference>
<dbReference type="AlphaFoldDB" id="A0A1H1GQ20"/>
<dbReference type="GO" id="GO:0001000">
    <property type="term" value="F:bacterial-type RNA polymerase core enzyme binding"/>
    <property type="evidence" value="ECO:0007669"/>
    <property type="project" value="UniProtKB-UniRule"/>
</dbReference>
<keyword evidence="1 2" id="KW-0479">Metal-binding</keyword>
<dbReference type="STRING" id="37928.SAMN04489742_4231"/>
<reference evidence="3 4" key="1">
    <citation type="submission" date="2016-10" db="EMBL/GenBank/DDBJ databases">
        <authorList>
            <person name="de Groot N.N."/>
        </authorList>
    </citation>
    <scope>NUCLEOTIDE SEQUENCE [LARGE SCALE GENOMIC DNA]</scope>
    <source>
        <strain evidence="3 4">DSM 20117</strain>
    </source>
</reference>
<dbReference type="GO" id="GO:0045893">
    <property type="term" value="P:positive regulation of DNA-templated transcription"/>
    <property type="evidence" value="ECO:0007669"/>
    <property type="project" value="UniProtKB-UniRule"/>
</dbReference>
<feature type="binding site" evidence="2">
    <location>
        <position position="67"/>
    </location>
    <ligand>
        <name>Zn(2+)</name>
        <dbReference type="ChEBI" id="CHEBI:29105"/>
    </ligand>
</feature>
<evidence type="ECO:0000256" key="2">
    <source>
        <dbReference type="HAMAP-Rule" id="MF_01483"/>
    </source>
</evidence>
<dbReference type="InterPro" id="IPR025182">
    <property type="entry name" value="RNApol-bd_RbpA"/>
</dbReference>
<keyword evidence="4" id="KW-1185">Reference proteome</keyword>
<dbReference type="Proteomes" id="UP000181917">
    <property type="component" value="Unassembled WGS sequence"/>
</dbReference>
<organism evidence="3 4">
    <name type="scientific">Crystallibacter crystallopoietes</name>
    <dbReference type="NCBI Taxonomy" id="37928"/>
    <lineage>
        <taxon>Bacteria</taxon>
        <taxon>Bacillati</taxon>
        <taxon>Actinomycetota</taxon>
        <taxon>Actinomycetes</taxon>
        <taxon>Micrococcales</taxon>
        <taxon>Micrococcaceae</taxon>
        <taxon>Crystallibacter</taxon>
    </lineage>
</organism>
<sequence length="125" mass="13795">MHPSHGLRAVRVGSVTGAGLAGWQANSGRSLDFVRKVPVRYWCPQGHETVPVFADLTEAEIPQSWDCPKCGQTAGRERGLLVQHSGDEPFKSHLDYVKERRTPAEAAEALDRALTELRRHRTAPG</sequence>
<dbReference type="Pfam" id="PF13397">
    <property type="entry name" value="RbpA"/>
    <property type="match status" value="1"/>
</dbReference>
<comment type="subunit">
    <text evidence="2">Forms a complex with the RNAP catalytic core and with free principal sigma factors.</text>
</comment>
<dbReference type="GO" id="GO:0008270">
    <property type="term" value="F:zinc ion binding"/>
    <property type="evidence" value="ECO:0007669"/>
    <property type="project" value="UniProtKB-UniRule"/>
</dbReference>